<dbReference type="Pfam" id="PF01602">
    <property type="entry name" value="Adaptin_N"/>
    <property type="match status" value="1"/>
</dbReference>
<feature type="domain" description="Coatomer subunit gamma C-terminal" evidence="16">
    <location>
        <begin position="806"/>
        <end position="920"/>
    </location>
</feature>
<dbReference type="PANTHER" id="PTHR10261:SF6">
    <property type="entry name" value="COATOMER SUBUNIT GAMMA"/>
    <property type="match status" value="1"/>
</dbReference>
<dbReference type="GO" id="GO:0006886">
    <property type="term" value="P:intracellular protein transport"/>
    <property type="evidence" value="ECO:0007669"/>
    <property type="project" value="InterPro"/>
</dbReference>
<evidence type="ECO:0000313" key="17">
    <source>
        <dbReference type="EMBL" id="KAE9609482.1"/>
    </source>
</evidence>
<dbReference type="SUPFAM" id="SSF49348">
    <property type="entry name" value="Clathrin adaptor appendage domain"/>
    <property type="match status" value="1"/>
</dbReference>
<dbReference type="GO" id="GO:0005793">
    <property type="term" value="C:endoplasmic reticulum-Golgi intermediate compartment"/>
    <property type="evidence" value="ECO:0007669"/>
    <property type="project" value="TreeGrafter"/>
</dbReference>
<dbReference type="InterPro" id="IPR009028">
    <property type="entry name" value="Coatomer/calthrin_app_sub_C"/>
</dbReference>
<dbReference type="InterPro" id="IPR013040">
    <property type="entry name" value="Coatomer_gsu_app_Ig-like_dom"/>
</dbReference>
<dbReference type="InterPro" id="IPR002553">
    <property type="entry name" value="Clathrin/coatomer_adapt-like_N"/>
</dbReference>
<dbReference type="Pfam" id="PF16381">
    <property type="entry name" value="Coatomer_g_Cpla"/>
    <property type="match status" value="1"/>
</dbReference>
<evidence type="ECO:0000256" key="9">
    <source>
        <dbReference type="ARBA" id="ARBA00023034"/>
    </source>
</evidence>
<dbReference type="GO" id="GO:0030126">
    <property type="term" value="C:COPI vesicle coat"/>
    <property type="evidence" value="ECO:0007669"/>
    <property type="project" value="InterPro"/>
</dbReference>
<organism evidence="17 18">
    <name type="scientific">Lupinus albus</name>
    <name type="common">White lupine</name>
    <name type="synonym">Lupinus termis</name>
    <dbReference type="NCBI Taxonomy" id="3870"/>
    <lineage>
        <taxon>Eukaryota</taxon>
        <taxon>Viridiplantae</taxon>
        <taxon>Streptophyta</taxon>
        <taxon>Embryophyta</taxon>
        <taxon>Tracheophyta</taxon>
        <taxon>Spermatophyta</taxon>
        <taxon>Magnoliopsida</taxon>
        <taxon>eudicotyledons</taxon>
        <taxon>Gunneridae</taxon>
        <taxon>Pentapetalae</taxon>
        <taxon>rosids</taxon>
        <taxon>fabids</taxon>
        <taxon>Fabales</taxon>
        <taxon>Fabaceae</taxon>
        <taxon>Papilionoideae</taxon>
        <taxon>50 kb inversion clade</taxon>
        <taxon>genistoids sensu lato</taxon>
        <taxon>core genistoids</taxon>
        <taxon>Genisteae</taxon>
        <taxon>Lupinus</taxon>
    </lineage>
</organism>
<dbReference type="SUPFAM" id="SSF48371">
    <property type="entry name" value="ARM repeat"/>
    <property type="match status" value="1"/>
</dbReference>
<gene>
    <name evidence="17" type="ORF">Lalb_Chr08g0246611</name>
</gene>
<evidence type="ECO:0000259" key="15">
    <source>
        <dbReference type="Pfam" id="PF08752"/>
    </source>
</evidence>
<dbReference type="FunFam" id="3.30.310.10:FF:000011">
    <property type="entry name" value="Coatomer subunit gamma"/>
    <property type="match status" value="1"/>
</dbReference>
<dbReference type="GO" id="GO:0005783">
    <property type="term" value="C:endoplasmic reticulum"/>
    <property type="evidence" value="ECO:0007669"/>
    <property type="project" value="TreeGrafter"/>
</dbReference>
<dbReference type="Gene3D" id="2.60.40.1480">
    <property type="entry name" value="Coatomer, gamma subunit, appendage domain"/>
    <property type="match status" value="1"/>
</dbReference>
<dbReference type="InterPro" id="IPR017106">
    <property type="entry name" value="Coatomer_gsu"/>
</dbReference>
<dbReference type="InterPro" id="IPR011989">
    <property type="entry name" value="ARM-like"/>
</dbReference>
<evidence type="ECO:0000256" key="12">
    <source>
        <dbReference type="ARBA" id="ARBA00025536"/>
    </source>
</evidence>
<keyword evidence="6" id="KW-0677">Repeat</keyword>
<evidence type="ECO:0000256" key="6">
    <source>
        <dbReference type="ARBA" id="ARBA00022737"/>
    </source>
</evidence>
<accession>A0A6A4Q6W6</accession>
<evidence type="ECO:0000256" key="7">
    <source>
        <dbReference type="ARBA" id="ARBA00022892"/>
    </source>
</evidence>
<evidence type="ECO:0000313" key="18">
    <source>
        <dbReference type="Proteomes" id="UP000447434"/>
    </source>
</evidence>
<dbReference type="OrthoDB" id="1074925at2759"/>
<dbReference type="AlphaFoldDB" id="A0A6A4Q6W6"/>
<dbReference type="Gene3D" id="3.30.310.10">
    <property type="entry name" value="TATA-Binding Protein"/>
    <property type="match status" value="1"/>
</dbReference>
<proteinExistence type="inferred from homology"/>
<protein>
    <recommendedName>
        <fullName evidence="13">Coatomer subunit gamma</fullName>
    </recommendedName>
</protein>
<keyword evidence="18" id="KW-1185">Reference proteome</keyword>
<dbReference type="InterPro" id="IPR032154">
    <property type="entry name" value="Coatomer_g_Cpla"/>
</dbReference>
<evidence type="ECO:0000256" key="2">
    <source>
        <dbReference type="ARBA" id="ARBA00010720"/>
    </source>
</evidence>
<dbReference type="FunFam" id="1.25.10.10:FF:000071">
    <property type="entry name" value="Coatomer subunit gamma"/>
    <property type="match status" value="1"/>
</dbReference>
<comment type="subcellular location">
    <subcellularLocation>
        <location evidence="13">Cytoplasm</location>
    </subcellularLocation>
    <subcellularLocation>
        <location evidence="1 13">Golgi apparatus membrane</location>
        <topology evidence="1 13">Peripheral membrane protein</topology>
        <orientation evidence="1 13">Cytoplasmic side</orientation>
    </subcellularLocation>
    <subcellularLocation>
        <location evidence="13">Cytoplasmic vesicle</location>
        <location evidence="13">COPI-coated vesicle membrane</location>
        <topology evidence="13">Peripheral membrane protein</topology>
        <orientation evidence="13">Cytoplasmic side</orientation>
    </subcellularLocation>
</comment>
<dbReference type="GO" id="GO:0005198">
    <property type="term" value="F:structural molecule activity"/>
    <property type="evidence" value="ECO:0007669"/>
    <property type="project" value="InterPro"/>
</dbReference>
<dbReference type="Pfam" id="PF08752">
    <property type="entry name" value="COP-gamma_platf"/>
    <property type="match status" value="1"/>
</dbReference>
<dbReference type="Proteomes" id="UP000447434">
    <property type="component" value="Chromosome 8"/>
</dbReference>
<keyword evidence="11 13" id="KW-0968">Cytoplasmic vesicle</keyword>
<dbReference type="SUPFAM" id="SSF55711">
    <property type="entry name" value="Subdomain of clathrin and coatomer appendage domain"/>
    <property type="match status" value="1"/>
</dbReference>
<evidence type="ECO:0000256" key="5">
    <source>
        <dbReference type="ARBA" id="ARBA00022490"/>
    </source>
</evidence>
<dbReference type="PIRSF" id="PIRSF037093">
    <property type="entry name" value="Coatomer_gamma_subunit"/>
    <property type="match status" value="1"/>
</dbReference>
<reference evidence="18" key="1">
    <citation type="journal article" date="2020" name="Nat. Commun.">
        <title>Genome sequence of the cluster root forming white lupin.</title>
        <authorList>
            <person name="Hufnagel B."/>
            <person name="Marques A."/>
            <person name="Soriano A."/>
            <person name="Marques L."/>
            <person name="Divol F."/>
            <person name="Doumas P."/>
            <person name="Sallet E."/>
            <person name="Mancinotti D."/>
            <person name="Carrere S."/>
            <person name="Marande W."/>
            <person name="Arribat S."/>
            <person name="Keller J."/>
            <person name="Huneau C."/>
            <person name="Blein T."/>
            <person name="Aime D."/>
            <person name="Laguerre M."/>
            <person name="Taylor J."/>
            <person name="Schubert V."/>
            <person name="Nelson M."/>
            <person name="Geu-Flores F."/>
            <person name="Crespi M."/>
            <person name="Gallardo-Guerrero K."/>
            <person name="Delaux P.-M."/>
            <person name="Salse J."/>
            <person name="Berges H."/>
            <person name="Guyot R."/>
            <person name="Gouzy J."/>
            <person name="Peret B."/>
        </authorList>
    </citation>
    <scope>NUCLEOTIDE SEQUENCE [LARGE SCALE GENOMIC DNA]</scope>
    <source>
        <strain evidence="18">cv. Amiga</strain>
    </source>
</reference>
<keyword evidence="7 13" id="KW-0931">ER-Golgi transport</keyword>
<comment type="function">
    <text evidence="12 13">The coatomer is a cytosolic protein complex that binds to dilysine motifs and reversibly associates with Golgi non-clathrin-coated vesicles, which further mediate biosynthetic protein transport from the ER, via the Golgi up to the trans Golgi network. Coatomer complex is required for budding from Golgi membranes, and is essential for the retrograde Golgi-to-ER transport of dilysine-tagged proteins.</text>
</comment>
<evidence type="ECO:0000256" key="1">
    <source>
        <dbReference type="ARBA" id="ARBA00004255"/>
    </source>
</evidence>
<keyword evidence="10 13" id="KW-0472">Membrane</keyword>
<dbReference type="GO" id="GO:0009306">
    <property type="term" value="P:protein secretion"/>
    <property type="evidence" value="ECO:0007669"/>
    <property type="project" value="TreeGrafter"/>
</dbReference>
<comment type="subunit">
    <text evidence="3">Oligomeric complex that consists of at least the alpha, beta, beta', gamma, delta, epsilon and zeta subunits.</text>
</comment>
<evidence type="ECO:0000256" key="3">
    <source>
        <dbReference type="ARBA" id="ARBA00011775"/>
    </source>
</evidence>
<sequence length="923" mass="103165">MGEELVKKDDDRDDEYDYSPFSGIEKGSVLQEARVFNDPQLHPTTCSQVITKLLYLVNQGETFTKVEATEVFFAVTKLFQSRDMGLRRMVYLIIKEISPSSDEVIYCYIHILYVIIVTSSLMKDMNSKIDMYRANAIRVLCRITDGTLLTQIERYLKQAIVDKNPVVASAALVSGIHILQTNPEIVKRWSNEVQEAVQSRAALVQFHALALLHQIRQNDRLAVSKLVTSLTRGTVRSPLAQCLLIRYTSQVIRESGNNNQSGERPFYDYLESCLRHKSEMVTFEAARAVTELNGVTSRELTPAITVLQLFLSSSKPVLRFAAVAMTHPMAVTNCNIDMESLISDQNRSIATLAITTLLKTGNESSVDRLMKQITNFMSDIADEFKIVVVEAIRSLCLKFPLKYRSFMNFLSNILREEGGFDYKKAIVDSIVMLIRDVPDAKETGLLHLCEFIEDCEFTYLSTQILHFLGIEGPKTSDPSKYMRYIYNRVHLENATVRACAVSTLAKFGAAVDALKPRILVLLRRCLFDNDDEVNFSASLFILRHLYNYVFYEMLLAVAVFGPSYLVRDRATLYLNTLGGDGSVTETDKVKDFVFVYLDIPLVNLETSLKNYVPAEEAFDINSVPKEVKYQPLAEKKAIGKKPTGLGAPPSGPTSTADGYERMLSLIPEFANFGKLFKSSAPVELTEAETEYEVIVVKHIFDKHVVFQYNCTNTIPEQLLEDVIVIVDASEADEFSEGFSKPLRSLPYDSPGQTFVAFEKPEGVPTVGKFSNILKFIIKEVDPSTGETEDDGVEDEYQLEDLEVVAADYILKVGVTNFKNAWESMGPDFERVDEYGLGPRESLAEAVNTVINLLGLQPCEGTEVVPPNSRSHTCLLSGVFIGNVKVLVRLSFGLDGPKDVAIKLSVRSDDETVSDAIHEIVGSG</sequence>
<dbReference type="GO" id="GO:0000139">
    <property type="term" value="C:Golgi membrane"/>
    <property type="evidence" value="ECO:0007669"/>
    <property type="project" value="UniProtKB-SubCell"/>
</dbReference>
<evidence type="ECO:0000256" key="13">
    <source>
        <dbReference type="PIRNR" id="PIRNR037093"/>
    </source>
</evidence>
<evidence type="ECO:0000256" key="4">
    <source>
        <dbReference type="ARBA" id="ARBA00022448"/>
    </source>
</evidence>
<evidence type="ECO:0000256" key="11">
    <source>
        <dbReference type="ARBA" id="ARBA00023329"/>
    </source>
</evidence>
<keyword evidence="8 13" id="KW-0653">Protein transport</keyword>
<comment type="caution">
    <text evidence="17">The sequence shown here is derived from an EMBL/GenBank/DDBJ whole genome shotgun (WGS) entry which is preliminary data.</text>
</comment>
<feature type="domain" description="Clathrin/coatomer adaptor adaptin-like N-terminal" evidence="14">
    <location>
        <begin position="28"/>
        <end position="534"/>
    </location>
</feature>
<keyword evidence="9 13" id="KW-0333">Golgi apparatus</keyword>
<dbReference type="EMBL" id="WOCE01000008">
    <property type="protein sequence ID" value="KAE9609482.1"/>
    <property type="molecule type" value="Genomic_DNA"/>
</dbReference>
<feature type="domain" description="Coatomer gamma subunit appendage Ig-like subdomain" evidence="15">
    <location>
        <begin position="659"/>
        <end position="803"/>
    </location>
</feature>
<dbReference type="GO" id="GO:0006888">
    <property type="term" value="P:endoplasmic reticulum to Golgi vesicle-mediated transport"/>
    <property type="evidence" value="ECO:0007669"/>
    <property type="project" value="TreeGrafter"/>
</dbReference>
<name>A0A6A4Q6W6_LUPAL</name>
<evidence type="ECO:0000256" key="10">
    <source>
        <dbReference type="ARBA" id="ARBA00023136"/>
    </source>
</evidence>
<dbReference type="InterPro" id="IPR037067">
    <property type="entry name" value="Coatomer_gsu_app_sf"/>
</dbReference>
<evidence type="ECO:0000259" key="14">
    <source>
        <dbReference type="Pfam" id="PF01602"/>
    </source>
</evidence>
<keyword evidence="4 13" id="KW-0813">Transport</keyword>
<evidence type="ECO:0000256" key="8">
    <source>
        <dbReference type="ARBA" id="ARBA00022927"/>
    </source>
</evidence>
<keyword evidence="5 13" id="KW-0963">Cytoplasm</keyword>
<dbReference type="PANTHER" id="PTHR10261">
    <property type="entry name" value="COATOMER SUBUNIT GAMMA"/>
    <property type="match status" value="1"/>
</dbReference>
<dbReference type="InterPro" id="IPR012295">
    <property type="entry name" value="TBP_dom_sf"/>
</dbReference>
<dbReference type="FunFam" id="2.60.40.1480:FF:000002">
    <property type="entry name" value="Coatomer subunit gamma"/>
    <property type="match status" value="1"/>
</dbReference>
<dbReference type="FunFam" id="1.25.10.10:FF:000078">
    <property type="entry name" value="Coatomer subunit gamma"/>
    <property type="match status" value="1"/>
</dbReference>
<comment type="similarity">
    <text evidence="2 13">Belongs to the COPG family.</text>
</comment>
<dbReference type="InterPro" id="IPR013041">
    <property type="entry name" value="Clathrin_app_Ig-like_sf"/>
</dbReference>
<dbReference type="Gene3D" id="1.25.10.10">
    <property type="entry name" value="Leucine-rich Repeat Variant"/>
    <property type="match status" value="1"/>
</dbReference>
<dbReference type="InterPro" id="IPR016024">
    <property type="entry name" value="ARM-type_fold"/>
</dbReference>
<evidence type="ECO:0000259" key="16">
    <source>
        <dbReference type="Pfam" id="PF16381"/>
    </source>
</evidence>
<dbReference type="GO" id="GO:0006891">
    <property type="term" value="P:intra-Golgi vesicle-mediated transport"/>
    <property type="evidence" value="ECO:0007669"/>
    <property type="project" value="TreeGrafter"/>
</dbReference>